<protein>
    <recommendedName>
        <fullName evidence="1">GyrI-like small molecule binding domain-containing protein</fullName>
    </recommendedName>
</protein>
<organism evidence="2 3">
    <name type="scientific">Enterococcus thailandicus</name>
    <dbReference type="NCBI Taxonomy" id="417368"/>
    <lineage>
        <taxon>Bacteria</taxon>
        <taxon>Bacillati</taxon>
        <taxon>Bacillota</taxon>
        <taxon>Bacilli</taxon>
        <taxon>Lactobacillales</taxon>
        <taxon>Enterococcaceae</taxon>
        <taxon>Enterococcus</taxon>
    </lineage>
</organism>
<dbReference type="InterPro" id="IPR011256">
    <property type="entry name" value="Reg_factor_effector_dom_sf"/>
</dbReference>
<comment type="caution">
    <text evidence="2">The sequence shown here is derived from an EMBL/GenBank/DDBJ whole genome shotgun (WGS) entry which is preliminary data.</text>
</comment>
<sequence>MDKIEWRKAEPGYRVTKKTQILELPEQNFFTIKGVGDPNQEDFQRRIGTLYPVSYAIKMSPKNNWNIPGYQPYTVYPLEGQWGLQEKYLQEKVMLKDHFAYQLMIKQPDFVTPEIAQLAIERSAKKIPEDLLTQLQFEVIEEGVVGQILHIGSYDEEQESFEKLTAFLEEEGYYRVSKEHKEIYLSDPRRVAPEKRKTILRVRIAKK</sequence>
<dbReference type="RefSeq" id="WP_067485351.1">
    <property type="nucleotide sequence ID" value="NZ_BSWU01000015.1"/>
</dbReference>
<dbReference type="InterPro" id="IPR008319">
    <property type="entry name" value="GyrI-like_CCH_Lin2189-like"/>
</dbReference>
<dbReference type="Proteomes" id="UP000078516">
    <property type="component" value="Unassembled WGS sequence"/>
</dbReference>
<dbReference type="SUPFAM" id="SSF55136">
    <property type="entry name" value="Probable bacterial effector-binding domain"/>
    <property type="match status" value="1"/>
</dbReference>
<name>A0A179ENW0_ENTTH</name>
<evidence type="ECO:0000259" key="1">
    <source>
        <dbReference type="Pfam" id="PF06445"/>
    </source>
</evidence>
<dbReference type="InterPro" id="IPR029442">
    <property type="entry name" value="GyrI-like"/>
</dbReference>
<dbReference type="Gene3D" id="3.20.80.10">
    <property type="entry name" value="Regulatory factor, effector binding domain"/>
    <property type="match status" value="1"/>
</dbReference>
<gene>
    <name evidence="2" type="ORF">A6E74_11200</name>
</gene>
<dbReference type="Pfam" id="PF06445">
    <property type="entry name" value="GyrI-like"/>
    <property type="match status" value="1"/>
</dbReference>
<keyword evidence="3" id="KW-1185">Reference proteome</keyword>
<accession>A0A179ENW0</accession>
<proteinExistence type="predicted"/>
<dbReference type="EMBL" id="LWMN01000017">
    <property type="protein sequence ID" value="OAQ54931.1"/>
    <property type="molecule type" value="Genomic_DNA"/>
</dbReference>
<reference evidence="2 3" key="1">
    <citation type="submission" date="2016-04" db="EMBL/GenBank/DDBJ databases">
        <title>Draft genome of an Enterococcus thailandicus strain isolated from bovine feces.</title>
        <authorList>
            <person name="Beukers A.G."/>
            <person name="Zaheer R."/>
            <person name="Goji N."/>
            <person name="Cook S.R."/>
            <person name="Amoako K."/>
            <person name="Chaves A.V."/>
            <person name="Ward M.P."/>
            <person name="Mcallister T.A."/>
        </authorList>
    </citation>
    <scope>NUCLEOTIDE SEQUENCE [LARGE SCALE GENOMIC DNA]</scope>
    <source>
        <strain evidence="2 3">F0711D 46</strain>
    </source>
</reference>
<dbReference type="AlphaFoldDB" id="A0A179ENW0"/>
<evidence type="ECO:0000313" key="2">
    <source>
        <dbReference type="EMBL" id="OAQ54931.1"/>
    </source>
</evidence>
<evidence type="ECO:0000313" key="3">
    <source>
        <dbReference type="Proteomes" id="UP000078516"/>
    </source>
</evidence>
<feature type="domain" description="GyrI-like small molecule binding" evidence="1">
    <location>
        <begin position="19"/>
        <end position="203"/>
    </location>
</feature>
<dbReference type="PIRSF" id="PIRSF031644">
    <property type="entry name" value="UCP031644"/>
    <property type="match status" value="1"/>
</dbReference>